<reference evidence="1 2" key="1">
    <citation type="journal article" date="2018" name="New Phytol.">
        <title>Phylogenomics of Endogonaceae and evolution of mycorrhizas within Mucoromycota.</title>
        <authorList>
            <person name="Chang Y."/>
            <person name="Desiro A."/>
            <person name="Na H."/>
            <person name="Sandor L."/>
            <person name="Lipzen A."/>
            <person name="Clum A."/>
            <person name="Barry K."/>
            <person name="Grigoriev I.V."/>
            <person name="Martin F.M."/>
            <person name="Stajich J.E."/>
            <person name="Smith M.E."/>
            <person name="Bonito G."/>
            <person name="Spatafora J.W."/>
        </authorList>
    </citation>
    <scope>NUCLEOTIDE SEQUENCE [LARGE SCALE GENOMIC DNA]</scope>
    <source>
        <strain evidence="1 2">AD002</strain>
    </source>
</reference>
<comment type="caution">
    <text evidence="1">The sequence shown here is derived from an EMBL/GenBank/DDBJ whole genome shotgun (WGS) entry which is preliminary data.</text>
</comment>
<gene>
    <name evidence="1" type="ORF">BC938DRAFT_472595</name>
</gene>
<dbReference type="AlphaFoldDB" id="A0A433Q5S7"/>
<accession>A0A433Q5S7</accession>
<protein>
    <submittedName>
        <fullName evidence="1">Uncharacterized protein</fullName>
    </submittedName>
</protein>
<dbReference type="Proteomes" id="UP000274822">
    <property type="component" value="Unassembled WGS sequence"/>
</dbReference>
<organism evidence="1 2">
    <name type="scientific">Jimgerdemannia flammicorona</name>
    <dbReference type="NCBI Taxonomy" id="994334"/>
    <lineage>
        <taxon>Eukaryota</taxon>
        <taxon>Fungi</taxon>
        <taxon>Fungi incertae sedis</taxon>
        <taxon>Mucoromycota</taxon>
        <taxon>Mucoromycotina</taxon>
        <taxon>Endogonomycetes</taxon>
        <taxon>Endogonales</taxon>
        <taxon>Endogonaceae</taxon>
        <taxon>Jimgerdemannia</taxon>
    </lineage>
</organism>
<dbReference type="EMBL" id="RBNJ01013854">
    <property type="protein sequence ID" value="RUS25125.1"/>
    <property type="molecule type" value="Genomic_DNA"/>
</dbReference>
<proteinExistence type="predicted"/>
<evidence type="ECO:0000313" key="2">
    <source>
        <dbReference type="Proteomes" id="UP000274822"/>
    </source>
</evidence>
<name>A0A433Q5S7_9FUNG</name>
<keyword evidence="2" id="KW-1185">Reference proteome</keyword>
<sequence length="170" mass="19498">MSTTAIFIDFAVPINNRSTPPHAPTSNLNVFRRAFTPRHISVRLATGQRSGRTPLHPYSRTEILEGEEDEHTLFLNSIANLCFFDKVGASLVRRYGNKSSLPVLHFLALSKLLEFEKLENIYRTYIGGERGPKYRSSLHRYTYSEHGIVAYSPQHELREVPFVFSRQLFA</sequence>
<evidence type="ECO:0000313" key="1">
    <source>
        <dbReference type="EMBL" id="RUS25125.1"/>
    </source>
</evidence>